<organism evidence="1 2">
    <name type="scientific">Sphaerodactylus townsendi</name>
    <dbReference type="NCBI Taxonomy" id="933632"/>
    <lineage>
        <taxon>Eukaryota</taxon>
        <taxon>Metazoa</taxon>
        <taxon>Chordata</taxon>
        <taxon>Craniata</taxon>
        <taxon>Vertebrata</taxon>
        <taxon>Euteleostomi</taxon>
        <taxon>Lepidosauria</taxon>
        <taxon>Squamata</taxon>
        <taxon>Bifurcata</taxon>
        <taxon>Gekkota</taxon>
        <taxon>Sphaerodactylidae</taxon>
        <taxon>Sphaerodactylus</taxon>
    </lineage>
</organism>
<dbReference type="EMBL" id="CM037619">
    <property type="protein sequence ID" value="KAH8008097.1"/>
    <property type="molecule type" value="Genomic_DNA"/>
</dbReference>
<reference evidence="1" key="1">
    <citation type="submission" date="2021-08" db="EMBL/GenBank/DDBJ databases">
        <title>The first chromosome-level gecko genome reveals the dynamic sex chromosomes of Neotropical dwarf geckos (Sphaerodactylidae: Sphaerodactylus).</title>
        <authorList>
            <person name="Pinto B.J."/>
            <person name="Keating S.E."/>
            <person name="Gamble T."/>
        </authorList>
    </citation>
    <scope>NUCLEOTIDE SEQUENCE</scope>
    <source>
        <strain evidence="1">TG3544</strain>
    </source>
</reference>
<accession>A0ACB8FS29</accession>
<comment type="caution">
    <text evidence="1">The sequence shown here is derived from an EMBL/GenBank/DDBJ whole genome shotgun (WGS) entry which is preliminary data.</text>
</comment>
<name>A0ACB8FS29_9SAUR</name>
<gene>
    <name evidence="1" type="ORF">K3G42_027858</name>
</gene>
<sequence length="125" mass="13602">MRSAGHVRVAYARWGRVQMADAEADAALAPEMQRVSAGLRARLWQLQAELSDQEVAAASSGAFCRGFCQAELGCLKVEVAFSGWQRRPKSLDQDRLGRPGIEPGPSCVRNSCPPDELSGHVLKDH</sequence>
<keyword evidence="2" id="KW-1185">Reference proteome</keyword>
<proteinExistence type="predicted"/>
<dbReference type="Proteomes" id="UP000827872">
    <property type="component" value="Linkage Group LG06"/>
</dbReference>
<evidence type="ECO:0000313" key="2">
    <source>
        <dbReference type="Proteomes" id="UP000827872"/>
    </source>
</evidence>
<protein>
    <submittedName>
        <fullName evidence="1">Uncharacterized protein</fullName>
    </submittedName>
</protein>
<evidence type="ECO:0000313" key="1">
    <source>
        <dbReference type="EMBL" id="KAH8008097.1"/>
    </source>
</evidence>